<organism evidence="4 5">
    <name type="scientific">Parvibacter caecicola</name>
    <dbReference type="NCBI Taxonomy" id="747645"/>
    <lineage>
        <taxon>Bacteria</taxon>
        <taxon>Bacillati</taxon>
        <taxon>Actinomycetota</taxon>
        <taxon>Coriobacteriia</taxon>
        <taxon>Coriobacteriales</taxon>
        <taxon>Coriobacteriaceae</taxon>
        <taxon>Parvibacter</taxon>
    </lineage>
</organism>
<dbReference type="InterPro" id="IPR000157">
    <property type="entry name" value="TIR_dom"/>
</dbReference>
<keyword evidence="2" id="KW-0812">Transmembrane</keyword>
<feature type="transmembrane region" description="Helical" evidence="2">
    <location>
        <begin position="270"/>
        <end position="289"/>
    </location>
</feature>
<comment type="caution">
    <text evidence="4">The sequence shown here is derived from an EMBL/GenBank/DDBJ whole genome shotgun (WGS) entry which is preliminary data.</text>
</comment>
<evidence type="ECO:0000313" key="5">
    <source>
        <dbReference type="Proteomes" id="UP000309454"/>
    </source>
</evidence>
<feature type="compositionally biased region" description="Low complexity" evidence="1">
    <location>
        <begin position="99"/>
        <end position="122"/>
    </location>
</feature>
<gene>
    <name evidence="4" type="ORF">E5982_07250</name>
</gene>
<dbReference type="InterPro" id="IPR035897">
    <property type="entry name" value="Toll_tir_struct_dom_sf"/>
</dbReference>
<protein>
    <submittedName>
        <fullName evidence="4">TIR domain-containing protein</fullName>
    </submittedName>
</protein>
<dbReference type="Pfam" id="PF13676">
    <property type="entry name" value="TIR_2"/>
    <property type="match status" value="1"/>
</dbReference>
<dbReference type="Proteomes" id="UP000309454">
    <property type="component" value="Unassembled WGS sequence"/>
</dbReference>
<dbReference type="InterPro" id="IPR011044">
    <property type="entry name" value="Quino_amine_DH_bsu"/>
</dbReference>
<sequence>MEKEGAARTTAHRKKNSHPQQGIIPCMECLTCHNALPDDAAFCPRCGARCADASEAADFRYAAFISYRHIPRDAQVAKQVQRAIETFRLPRHISRETLASPDAATDAPDSSSSSSGASATTSWPKPGAPLGKCFRDQDELAATHSLPQSIRDALAQSRALVVICSPEANESAWVQREIEMFAQLHGRERIFCVLADGSSSESIPPLLKSKLTADTSGVMREMPASPLAADLRPKSPQPQKAELLRTIAAVAGLNYDDLKQRQRARKHRRIAAALGSAAAIVALIGALAFQSYSAYQTALIEESKSLAAQALSLFAEGDRRQAIETALRALPSSESDGSRPLVPEAQAALEKDLAANPDPNQRWVPLYSIDMEDDIIDWALSGDNRWVALLDKSGTVSVFNDHTGEELTTVKPKAFADQTLSDPRLDWFIEPFGPVGLLMANRRGSGDLSAMAPPDADTLKSFEDMYALCTAASGSDGASCIFQRMEDGLYAWRIGLEDESACLVARDFSGFWYPNQTLIMKDILLQDSQPQILPPDLSGFYARCLNDDSSAAYAFMGSTLYSFDFESGQASSISFAGQTMTSMIWLDGDLFYTATDQSEKNDAASLPFSIGAVHADPTPDKQLWTHEDTYQFTYMHRNGNLYSAINPPRICDIIKEPGEHLLLIAAGSTILAVDANTGEATYQHTFGSSIENAAFCFVEEDQWAYVVVLNDGTIDILSPMYSVTTISDQSAFATPYIVDFADICFSRGTGNPVAFIHAADQPNRIVCYQFLPTYENTEFVECTLDELIEMGNSFLGRA</sequence>
<dbReference type="OrthoDB" id="134501at2"/>
<dbReference type="SUPFAM" id="SSF52200">
    <property type="entry name" value="Toll/Interleukin receptor TIR domain"/>
    <property type="match status" value="1"/>
</dbReference>
<dbReference type="Gene3D" id="3.40.50.10140">
    <property type="entry name" value="Toll/interleukin-1 receptor homology (TIR) domain"/>
    <property type="match status" value="1"/>
</dbReference>
<accession>A0A4T9THF9</accession>
<dbReference type="EMBL" id="SSTM01000004">
    <property type="protein sequence ID" value="TJW10334.1"/>
    <property type="molecule type" value="Genomic_DNA"/>
</dbReference>
<name>A0A4T9THF9_9ACTN</name>
<feature type="region of interest" description="Disordered" evidence="1">
    <location>
        <begin position="95"/>
        <end position="128"/>
    </location>
</feature>
<proteinExistence type="predicted"/>
<dbReference type="SUPFAM" id="SSF50969">
    <property type="entry name" value="YVTN repeat-like/Quinoprotein amine dehydrogenase"/>
    <property type="match status" value="1"/>
</dbReference>
<reference evidence="4 5" key="1">
    <citation type="submission" date="2019-04" db="EMBL/GenBank/DDBJ databases">
        <title>Microbes associate with the intestines of laboratory mice.</title>
        <authorList>
            <person name="Navarre W."/>
            <person name="Wong E."/>
            <person name="Huang K.C."/>
            <person name="Tropini C."/>
            <person name="Ng K."/>
            <person name="Yu B."/>
        </authorList>
    </citation>
    <scope>NUCLEOTIDE SEQUENCE [LARGE SCALE GENOMIC DNA]</scope>
    <source>
        <strain evidence="4 5">NM48_B13</strain>
    </source>
</reference>
<keyword evidence="2" id="KW-0472">Membrane</keyword>
<keyword evidence="2" id="KW-1133">Transmembrane helix</keyword>
<evidence type="ECO:0000313" key="4">
    <source>
        <dbReference type="EMBL" id="TJW10334.1"/>
    </source>
</evidence>
<evidence type="ECO:0000256" key="1">
    <source>
        <dbReference type="SAM" id="MobiDB-lite"/>
    </source>
</evidence>
<evidence type="ECO:0000259" key="3">
    <source>
        <dbReference type="Pfam" id="PF13676"/>
    </source>
</evidence>
<dbReference type="AlphaFoldDB" id="A0A4T9THF9"/>
<feature type="domain" description="TIR" evidence="3">
    <location>
        <begin position="133"/>
        <end position="216"/>
    </location>
</feature>
<evidence type="ECO:0000256" key="2">
    <source>
        <dbReference type="SAM" id="Phobius"/>
    </source>
</evidence>
<dbReference type="GO" id="GO:0007165">
    <property type="term" value="P:signal transduction"/>
    <property type="evidence" value="ECO:0007669"/>
    <property type="project" value="InterPro"/>
</dbReference>
<keyword evidence="5" id="KW-1185">Reference proteome</keyword>